<proteinExistence type="predicted"/>
<sequence>MDPSKKRLSVLPLAFLVIIVLCISWAGYYLYSQPPSHTFETGRAEGGPLDGEENLPPREGAALQGPEQAAKQAPAEPEGPLVVIETVQKGETAGGILQPYLTAAQIQAMADACDACFSLRKLRAGKPYEITIDKGEFVSFTYEIDADKKLIVHYADGAFTATVEDIVYDVTVARVQGAITSHLFQAVDDAGEQPVLAISLADIFAWEINFIRDIHPGDSFTLLVEKRFREGEFKGYGRILAAEFINQGSRFDAYGYRDADGIPHYYNGKGESVKRAFLKAPLSFTRISSTFSNSRLHPILNVWRAHPGVDYAAPTGTPVKSVGNGVVTFKGWGKGAGNYIAVRHGNNYETMYLHLSGFAKGLDKGKKVTQGEVIGFVGSTGYSTGPHLDFRMKKDGTYINPLTIASPRTEPVSKKDMPEFKELVGKMQGTLQRAAAADAVQRAEPEKPQPEKPAEG</sequence>
<keyword evidence="9" id="KW-0472">Membrane</keyword>
<feature type="domain" description="M23ase beta-sheet core" evidence="10">
    <location>
        <begin position="305"/>
        <end position="401"/>
    </location>
</feature>
<keyword evidence="7" id="KW-0482">Metalloprotease</keyword>
<evidence type="ECO:0000256" key="6">
    <source>
        <dbReference type="ARBA" id="ARBA00022833"/>
    </source>
</evidence>
<dbReference type="GO" id="GO:0006508">
    <property type="term" value="P:proteolysis"/>
    <property type="evidence" value="ECO:0007669"/>
    <property type="project" value="UniProtKB-KW"/>
</dbReference>
<evidence type="ECO:0000256" key="9">
    <source>
        <dbReference type="SAM" id="Phobius"/>
    </source>
</evidence>
<evidence type="ECO:0000256" key="4">
    <source>
        <dbReference type="ARBA" id="ARBA00022723"/>
    </source>
</evidence>
<keyword evidence="9" id="KW-0812">Transmembrane</keyword>
<reference evidence="12" key="1">
    <citation type="submission" date="2016-04" db="EMBL/GenBank/DDBJ databases">
        <authorList>
            <person name="Evans L.H."/>
            <person name="Alamgir A."/>
            <person name="Owens N."/>
            <person name="Weber N.D."/>
            <person name="Virtaneva K."/>
            <person name="Barbian K."/>
            <person name="Babar A."/>
            <person name="Rosenke K."/>
        </authorList>
    </citation>
    <scope>NUCLEOTIDE SEQUENCE</scope>
    <source>
        <strain evidence="12">86</strain>
    </source>
</reference>
<dbReference type="InterPro" id="IPR016047">
    <property type="entry name" value="M23ase_b-sheet_dom"/>
</dbReference>
<dbReference type="GO" id="GO:0004222">
    <property type="term" value="F:metalloendopeptidase activity"/>
    <property type="evidence" value="ECO:0007669"/>
    <property type="project" value="TreeGrafter"/>
</dbReference>
<keyword evidence="4" id="KW-0479">Metal-binding</keyword>
<accession>A0A212JYB4</accession>
<evidence type="ECO:0000256" key="2">
    <source>
        <dbReference type="ARBA" id="ARBA00004196"/>
    </source>
</evidence>
<feature type="region of interest" description="Disordered" evidence="8">
    <location>
        <begin position="431"/>
        <end position="456"/>
    </location>
</feature>
<evidence type="ECO:0000256" key="8">
    <source>
        <dbReference type="SAM" id="MobiDB-lite"/>
    </source>
</evidence>
<feature type="compositionally biased region" description="Low complexity" evidence="8">
    <location>
        <begin position="64"/>
        <end position="77"/>
    </location>
</feature>
<evidence type="ECO:0000256" key="5">
    <source>
        <dbReference type="ARBA" id="ARBA00022801"/>
    </source>
</evidence>
<feature type="transmembrane region" description="Helical" evidence="9">
    <location>
        <begin position="12"/>
        <end position="31"/>
    </location>
</feature>
<dbReference type="GO" id="GO:0030313">
    <property type="term" value="C:cell envelope"/>
    <property type="evidence" value="ECO:0007669"/>
    <property type="project" value="UniProtKB-SubCell"/>
</dbReference>
<dbReference type="InterPro" id="IPR050570">
    <property type="entry name" value="Cell_wall_metabolism_enzyme"/>
</dbReference>
<evidence type="ECO:0000259" key="11">
    <source>
        <dbReference type="Pfam" id="PF19425"/>
    </source>
</evidence>
<comment type="cofactor">
    <cofactor evidence="1">
        <name>Zn(2+)</name>
        <dbReference type="ChEBI" id="CHEBI:29105"/>
    </cofactor>
</comment>
<dbReference type="InterPro" id="IPR045834">
    <property type="entry name" value="Csd3_N2"/>
</dbReference>
<comment type="subcellular location">
    <subcellularLocation>
        <location evidence="2">Cell envelope</location>
    </subcellularLocation>
</comment>
<dbReference type="Gene3D" id="2.70.70.10">
    <property type="entry name" value="Glucose Permease (Domain IIA)"/>
    <property type="match status" value="1"/>
</dbReference>
<evidence type="ECO:0000256" key="1">
    <source>
        <dbReference type="ARBA" id="ARBA00001947"/>
    </source>
</evidence>
<evidence type="ECO:0000313" key="12">
    <source>
        <dbReference type="EMBL" id="SBW04494.1"/>
    </source>
</evidence>
<feature type="compositionally biased region" description="Basic and acidic residues" evidence="8">
    <location>
        <begin position="441"/>
        <end position="456"/>
    </location>
</feature>
<dbReference type="SUPFAM" id="SSF51261">
    <property type="entry name" value="Duplicated hybrid motif"/>
    <property type="match status" value="1"/>
</dbReference>
<dbReference type="PANTHER" id="PTHR21666:SF288">
    <property type="entry name" value="CELL DIVISION PROTEIN YTFB"/>
    <property type="match status" value="1"/>
</dbReference>
<keyword evidence="3" id="KW-0645">Protease</keyword>
<dbReference type="EMBL" id="FLUQ01000002">
    <property type="protein sequence ID" value="SBW04494.1"/>
    <property type="molecule type" value="Genomic_DNA"/>
</dbReference>
<keyword evidence="5" id="KW-0378">Hydrolase</keyword>
<dbReference type="InterPro" id="IPR011055">
    <property type="entry name" value="Dup_hybrid_motif"/>
</dbReference>
<dbReference type="Pfam" id="PF19425">
    <property type="entry name" value="Csd3_N2"/>
    <property type="match status" value="1"/>
</dbReference>
<protein>
    <submittedName>
        <fullName evidence="12">Peptidase M23</fullName>
    </submittedName>
</protein>
<evidence type="ECO:0000256" key="3">
    <source>
        <dbReference type="ARBA" id="ARBA00022670"/>
    </source>
</evidence>
<evidence type="ECO:0000256" key="7">
    <source>
        <dbReference type="ARBA" id="ARBA00023049"/>
    </source>
</evidence>
<dbReference type="Pfam" id="PF01551">
    <property type="entry name" value="Peptidase_M23"/>
    <property type="match status" value="1"/>
</dbReference>
<dbReference type="PANTHER" id="PTHR21666">
    <property type="entry name" value="PEPTIDASE-RELATED"/>
    <property type="match status" value="1"/>
</dbReference>
<dbReference type="AlphaFoldDB" id="A0A212JYB4"/>
<dbReference type="GO" id="GO:0046872">
    <property type="term" value="F:metal ion binding"/>
    <property type="evidence" value="ECO:0007669"/>
    <property type="project" value="UniProtKB-KW"/>
</dbReference>
<feature type="region of interest" description="Disordered" evidence="8">
    <location>
        <begin position="41"/>
        <end position="77"/>
    </location>
</feature>
<keyword evidence="9" id="KW-1133">Transmembrane helix</keyword>
<keyword evidence="6" id="KW-0862">Zinc</keyword>
<feature type="domain" description="Csd3-like second N-terminal" evidence="11">
    <location>
        <begin position="174"/>
        <end position="292"/>
    </location>
</feature>
<dbReference type="CDD" id="cd12797">
    <property type="entry name" value="M23_peptidase"/>
    <property type="match status" value="1"/>
</dbReference>
<dbReference type="Gene3D" id="3.10.450.350">
    <property type="match status" value="1"/>
</dbReference>
<organism evidence="12">
    <name type="scientific">uncultured delta proteobacterium</name>
    <dbReference type="NCBI Taxonomy" id="34034"/>
    <lineage>
        <taxon>Bacteria</taxon>
        <taxon>Deltaproteobacteria</taxon>
        <taxon>environmental samples</taxon>
    </lineage>
</organism>
<name>A0A212JYB4_9DELT</name>
<evidence type="ECO:0000259" key="10">
    <source>
        <dbReference type="Pfam" id="PF01551"/>
    </source>
</evidence>
<gene>
    <name evidence="12" type="ORF">KL86DPRO_20325</name>
</gene>